<comment type="caution">
    <text evidence="1">The sequence shown here is derived from an EMBL/GenBank/DDBJ whole genome shotgun (WGS) entry which is preliminary data.</text>
</comment>
<dbReference type="OrthoDB" id="6198716at2"/>
<name>A0A2S5KLA8_9PROT</name>
<accession>A0A2S5KLA8</accession>
<gene>
    <name evidence="1" type="ORF">C4K68_20290</name>
</gene>
<dbReference type="EMBL" id="PRLP01000088">
    <property type="protein sequence ID" value="PPC75502.1"/>
    <property type="molecule type" value="Genomic_DNA"/>
</dbReference>
<organism evidence="1 2">
    <name type="scientific">Proteobacteria bacterium 228</name>
    <dbReference type="NCBI Taxonomy" id="2083153"/>
    <lineage>
        <taxon>Bacteria</taxon>
        <taxon>Pseudomonadati</taxon>
        <taxon>Pseudomonadota</taxon>
    </lineage>
</organism>
<sequence>MSQARNQRYMKIATACLQALKQVDSQEQKEQQIERVYQAIDAAFQEANREFALQLTQALVALEQIATLPEKEQHRARDIALAALPHKH</sequence>
<proteinExistence type="predicted"/>
<dbReference type="AlphaFoldDB" id="A0A2S5KLA8"/>
<protein>
    <submittedName>
        <fullName evidence="1">Uncharacterized protein</fullName>
    </submittedName>
</protein>
<dbReference type="Proteomes" id="UP000238196">
    <property type="component" value="Unassembled WGS sequence"/>
</dbReference>
<evidence type="ECO:0000313" key="2">
    <source>
        <dbReference type="Proteomes" id="UP000238196"/>
    </source>
</evidence>
<evidence type="ECO:0000313" key="1">
    <source>
        <dbReference type="EMBL" id="PPC75502.1"/>
    </source>
</evidence>
<reference evidence="1 2" key="1">
    <citation type="submission" date="2018-02" db="EMBL/GenBank/DDBJ databases">
        <title>novel marine gammaproteobacteria from coastal saline agro ecosystem.</title>
        <authorList>
            <person name="Krishnan R."/>
            <person name="Ramesh Kumar N."/>
        </authorList>
    </citation>
    <scope>NUCLEOTIDE SEQUENCE [LARGE SCALE GENOMIC DNA]</scope>
    <source>
        <strain evidence="1 2">228</strain>
    </source>
</reference>